<dbReference type="RefSeq" id="WP_190266569.1">
    <property type="nucleotide sequence ID" value="NZ_BAABAD010000005.1"/>
</dbReference>
<evidence type="ECO:0000256" key="1">
    <source>
        <dbReference type="SAM" id="Phobius"/>
    </source>
</evidence>
<feature type="transmembrane region" description="Helical" evidence="1">
    <location>
        <begin position="7"/>
        <end position="31"/>
    </location>
</feature>
<dbReference type="EMBL" id="JACWMS010000002">
    <property type="protein sequence ID" value="MBD1319694.1"/>
    <property type="molecule type" value="Genomic_DNA"/>
</dbReference>
<keyword evidence="3" id="KW-1185">Reference proteome</keyword>
<gene>
    <name evidence="2" type="ORF">IDF66_08835</name>
</gene>
<dbReference type="Proteomes" id="UP000602395">
    <property type="component" value="Unassembled WGS sequence"/>
</dbReference>
<feature type="transmembrane region" description="Helical" evidence="1">
    <location>
        <begin position="137"/>
        <end position="155"/>
    </location>
</feature>
<dbReference type="InterPro" id="IPR013901">
    <property type="entry name" value="Anthrone_oxy"/>
</dbReference>
<proteinExistence type="predicted"/>
<sequence length="159" mass="17063">MSQLRDGILVLAITTVGLSAGLLSAFAYAVMPGLDRADAQVAVVAMQRINVAILNPVFALIFFGGLLFGALGIALWWQETLRWWLIVAVVLYLVALLITMGVNVPLNTRLDGTGSVSAADAPTVWEDFVRPWVQWNIVRALAAVAAFAVMLVGLVQTRG</sequence>
<protein>
    <submittedName>
        <fullName evidence="2">DUF1772 domain-containing protein</fullName>
    </submittedName>
</protein>
<evidence type="ECO:0000313" key="2">
    <source>
        <dbReference type="EMBL" id="MBD1319694.1"/>
    </source>
</evidence>
<keyword evidence="1" id="KW-1133">Transmembrane helix</keyword>
<feature type="transmembrane region" description="Helical" evidence="1">
    <location>
        <begin position="51"/>
        <end position="76"/>
    </location>
</feature>
<comment type="caution">
    <text evidence="2">The sequence shown here is derived from an EMBL/GenBank/DDBJ whole genome shotgun (WGS) entry which is preliminary data.</text>
</comment>
<name>A0ABR7WD84_9ACTN</name>
<reference evidence="2 3" key="1">
    <citation type="submission" date="2020-09" db="EMBL/GenBank/DDBJ databases">
        <title>Novel species in genus Gordonia.</title>
        <authorList>
            <person name="Zhang G."/>
        </authorList>
    </citation>
    <scope>NUCLEOTIDE SEQUENCE [LARGE SCALE GENOMIC DNA]</scope>
    <source>
        <strain evidence="2 3">ON-33</strain>
    </source>
</reference>
<feature type="transmembrane region" description="Helical" evidence="1">
    <location>
        <begin position="83"/>
        <end position="102"/>
    </location>
</feature>
<keyword evidence="1" id="KW-0472">Membrane</keyword>
<dbReference type="Pfam" id="PF08592">
    <property type="entry name" value="Anthrone_oxy"/>
    <property type="match status" value="1"/>
</dbReference>
<accession>A0ABR7WD84</accession>
<keyword evidence="1" id="KW-0812">Transmembrane</keyword>
<evidence type="ECO:0000313" key="3">
    <source>
        <dbReference type="Proteomes" id="UP000602395"/>
    </source>
</evidence>
<organism evidence="2 3">
    <name type="scientific">Gordonia hankookensis</name>
    <dbReference type="NCBI Taxonomy" id="589403"/>
    <lineage>
        <taxon>Bacteria</taxon>
        <taxon>Bacillati</taxon>
        <taxon>Actinomycetota</taxon>
        <taxon>Actinomycetes</taxon>
        <taxon>Mycobacteriales</taxon>
        <taxon>Gordoniaceae</taxon>
        <taxon>Gordonia</taxon>
    </lineage>
</organism>